<dbReference type="Proteomes" id="UP000236724">
    <property type="component" value="Unassembled WGS sequence"/>
</dbReference>
<organism evidence="1 2">
    <name type="scientific">Candidatus Venteria ishoeyi</name>
    <dbReference type="NCBI Taxonomy" id="1899563"/>
    <lineage>
        <taxon>Bacteria</taxon>
        <taxon>Pseudomonadati</taxon>
        <taxon>Pseudomonadota</taxon>
        <taxon>Gammaproteobacteria</taxon>
        <taxon>Thiotrichales</taxon>
        <taxon>Thiotrichaceae</taxon>
        <taxon>Venteria</taxon>
    </lineage>
</organism>
<dbReference type="Gene3D" id="3.40.50.150">
    <property type="entry name" value="Vaccinia Virus protein VP39"/>
    <property type="match status" value="1"/>
</dbReference>
<evidence type="ECO:0000313" key="2">
    <source>
        <dbReference type="Proteomes" id="UP000236724"/>
    </source>
</evidence>
<keyword evidence="2" id="KW-1185">Reference proteome</keyword>
<dbReference type="AlphaFoldDB" id="A0A1H6F7J6"/>
<name>A0A1H6F7J6_9GAMM</name>
<proteinExistence type="predicted"/>
<dbReference type="OrthoDB" id="9810247at2"/>
<reference evidence="1 2" key="1">
    <citation type="submission" date="2016-10" db="EMBL/GenBank/DDBJ databases">
        <authorList>
            <person name="de Groot N.N."/>
        </authorList>
    </citation>
    <scope>NUCLEOTIDE SEQUENCE [LARGE SCALE GENOMIC DNA]</scope>
    <source>
        <strain evidence="1">MBHS1</strain>
    </source>
</reference>
<gene>
    <name evidence="1" type="ORF">MBHS_01142</name>
</gene>
<sequence length="252" mass="29139">MDLIEITNNTNRHPWETARKIIVNKFIWSLRKKNNKILDVGSGDAFVANGFTKKFPNSHSYCVDTGYTSALINKIENIFKNSNLNLYRSLSDVEVNTIDIVTLLDVIEHVPNDVDFLNNIIRQPYITNDTFYIITVPAYQTLFSGHDEKLKHYRRYNLQKLKETVNKCDLKFIDSGYFFSILIIPRIIELVIEKTSSKKNKDSDNLGTWEGGKMTSAIIKNILLFDYKIGRMFKLFGINFPGLSCYVICQKQ</sequence>
<dbReference type="RefSeq" id="WP_103919241.1">
    <property type="nucleotide sequence ID" value="NZ_FMSV02000181.1"/>
</dbReference>
<accession>A0A1H6F7J6</accession>
<evidence type="ECO:0008006" key="3">
    <source>
        <dbReference type="Google" id="ProtNLM"/>
    </source>
</evidence>
<dbReference type="EMBL" id="FMSV02000181">
    <property type="protein sequence ID" value="SEH05289.1"/>
    <property type="molecule type" value="Genomic_DNA"/>
</dbReference>
<dbReference type="SUPFAM" id="SSF53335">
    <property type="entry name" value="S-adenosyl-L-methionine-dependent methyltransferases"/>
    <property type="match status" value="1"/>
</dbReference>
<dbReference type="InterPro" id="IPR029063">
    <property type="entry name" value="SAM-dependent_MTases_sf"/>
</dbReference>
<evidence type="ECO:0000313" key="1">
    <source>
        <dbReference type="EMBL" id="SEH05289.1"/>
    </source>
</evidence>
<protein>
    <recommendedName>
        <fullName evidence="3">Bifunctional 3-demethylubiquinone-9 3-methyltransferase/ 2-octaprenyl-6-hydroxy phenol methylase</fullName>
    </recommendedName>
</protein>